<organism evidence="1 2">
    <name type="scientific">Cuscuta epithymum</name>
    <dbReference type="NCBI Taxonomy" id="186058"/>
    <lineage>
        <taxon>Eukaryota</taxon>
        <taxon>Viridiplantae</taxon>
        <taxon>Streptophyta</taxon>
        <taxon>Embryophyta</taxon>
        <taxon>Tracheophyta</taxon>
        <taxon>Spermatophyta</taxon>
        <taxon>Magnoliopsida</taxon>
        <taxon>eudicotyledons</taxon>
        <taxon>Gunneridae</taxon>
        <taxon>Pentapetalae</taxon>
        <taxon>asterids</taxon>
        <taxon>lamiids</taxon>
        <taxon>Solanales</taxon>
        <taxon>Convolvulaceae</taxon>
        <taxon>Cuscuteae</taxon>
        <taxon>Cuscuta</taxon>
        <taxon>Cuscuta subgen. Cuscuta</taxon>
    </lineage>
</organism>
<dbReference type="EMBL" id="CAMAPF010000972">
    <property type="protein sequence ID" value="CAH9132763.1"/>
    <property type="molecule type" value="Genomic_DNA"/>
</dbReference>
<dbReference type="Proteomes" id="UP001152523">
    <property type="component" value="Unassembled WGS sequence"/>
</dbReference>
<accession>A0AAV0FB28</accession>
<feature type="non-terminal residue" evidence="1">
    <location>
        <position position="71"/>
    </location>
</feature>
<name>A0AAV0FB28_9ASTE</name>
<evidence type="ECO:0000313" key="1">
    <source>
        <dbReference type="EMBL" id="CAH9132763.1"/>
    </source>
</evidence>
<evidence type="ECO:0000313" key="2">
    <source>
        <dbReference type="Proteomes" id="UP001152523"/>
    </source>
</evidence>
<gene>
    <name evidence="1" type="ORF">CEPIT_LOCUS32435</name>
</gene>
<sequence length="71" mass="8206">MKRKLAEGSGEPLIQLRTRTPFTPRVLAAKIPHKYRGQPIKPYEGKTDPQELYSRYQNSMMMMGASDEYLC</sequence>
<protein>
    <submittedName>
        <fullName evidence="1">Uncharacterized protein</fullName>
    </submittedName>
</protein>
<proteinExistence type="predicted"/>
<comment type="caution">
    <text evidence="1">The sequence shown here is derived from an EMBL/GenBank/DDBJ whole genome shotgun (WGS) entry which is preliminary data.</text>
</comment>
<keyword evidence="2" id="KW-1185">Reference proteome</keyword>
<reference evidence="1" key="1">
    <citation type="submission" date="2022-07" db="EMBL/GenBank/DDBJ databases">
        <authorList>
            <person name="Macas J."/>
            <person name="Novak P."/>
            <person name="Neumann P."/>
        </authorList>
    </citation>
    <scope>NUCLEOTIDE SEQUENCE</scope>
</reference>
<dbReference type="AlphaFoldDB" id="A0AAV0FB28"/>